<evidence type="ECO:0000313" key="1">
    <source>
        <dbReference type="EMBL" id="CAB4180895.1"/>
    </source>
</evidence>
<sequence>MSISNGQETLRTAQGYLGAHEGAPNKSGAPIVNECQAMFGWPDGGYPWCNMFVAFCIANSGAVSKYKTSAKSIMSPSTQTTADKAKAKGWLLPGNGKAKPGDMFIIPGLHIGFVASLQSGNLFTSIEGNHQDSVSSVTRSWADGWQRISLPDVGEPGPAAVEDGYGFDDTRVKLYGGWPTKEQRDGQLAKYAAANPDQWTQAVKVETSSPYAFRAGPPGTYSHWSFGPWMYETGKAIRDDQMKAYEAANKITARPWKKTYKES</sequence>
<accession>A0A6J7X5G4</accession>
<dbReference type="EMBL" id="LR797020">
    <property type="protein sequence ID" value="CAB4180895.1"/>
    <property type="molecule type" value="Genomic_DNA"/>
</dbReference>
<evidence type="ECO:0000313" key="2">
    <source>
        <dbReference type="EMBL" id="CAB4194824.1"/>
    </source>
</evidence>
<organism evidence="4">
    <name type="scientific">uncultured Caudovirales phage</name>
    <dbReference type="NCBI Taxonomy" id="2100421"/>
    <lineage>
        <taxon>Viruses</taxon>
        <taxon>Duplodnaviria</taxon>
        <taxon>Heunggongvirae</taxon>
        <taxon>Uroviricota</taxon>
        <taxon>Caudoviricetes</taxon>
        <taxon>Peduoviridae</taxon>
        <taxon>Maltschvirus</taxon>
        <taxon>Maltschvirus maltsch</taxon>
    </lineage>
</organism>
<protein>
    <recommendedName>
        <fullName evidence="5">CHAP domain containing protein</fullName>
    </recommendedName>
</protein>
<evidence type="ECO:0008006" key="5">
    <source>
        <dbReference type="Google" id="ProtNLM"/>
    </source>
</evidence>
<dbReference type="EMBL" id="LR798357">
    <property type="protein sequence ID" value="CAB5225818.1"/>
    <property type="molecule type" value="Genomic_DNA"/>
</dbReference>
<dbReference type="EMBL" id="LR797229">
    <property type="protein sequence ID" value="CAB4194824.1"/>
    <property type="molecule type" value="Genomic_DNA"/>
</dbReference>
<reference evidence="4" key="1">
    <citation type="submission" date="2020-05" db="EMBL/GenBank/DDBJ databases">
        <authorList>
            <person name="Chiriac C."/>
            <person name="Salcher M."/>
            <person name="Ghai R."/>
            <person name="Kavagutti S V."/>
        </authorList>
    </citation>
    <scope>NUCLEOTIDE SEQUENCE</scope>
</reference>
<dbReference type="EMBL" id="LR797348">
    <property type="protein sequence ID" value="CAB4204590.1"/>
    <property type="molecule type" value="Genomic_DNA"/>
</dbReference>
<evidence type="ECO:0000313" key="4">
    <source>
        <dbReference type="EMBL" id="CAB5225818.1"/>
    </source>
</evidence>
<name>A0A6J7X5G4_9CAUD</name>
<evidence type="ECO:0000313" key="3">
    <source>
        <dbReference type="EMBL" id="CAB4204590.1"/>
    </source>
</evidence>
<gene>
    <name evidence="1" type="ORF">UFOVP1057_11</name>
    <name evidence="2" type="ORF">UFOVP1273_11</name>
    <name evidence="3" type="ORF">UFOVP1398_8</name>
    <name evidence="4" type="ORF">UFOVP1508_11</name>
</gene>
<proteinExistence type="predicted"/>